<dbReference type="EMBL" id="CP130318">
    <property type="protein sequence ID" value="WNQ08824.1"/>
    <property type="molecule type" value="Genomic_DNA"/>
</dbReference>
<dbReference type="RefSeq" id="WP_315602591.1">
    <property type="nucleotide sequence ID" value="NZ_CP130318.1"/>
</dbReference>
<evidence type="ECO:0000313" key="1">
    <source>
        <dbReference type="EMBL" id="WNQ08824.1"/>
    </source>
</evidence>
<organism evidence="1 2">
    <name type="scientific">Paenibacillus aurantius</name>
    <dbReference type="NCBI Taxonomy" id="2918900"/>
    <lineage>
        <taxon>Bacteria</taxon>
        <taxon>Bacillati</taxon>
        <taxon>Bacillota</taxon>
        <taxon>Bacilli</taxon>
        <taxon>Bacillales</taxon>
        <taxon>Paenibacillaceae</taxon>
        <taxon>Paenibacillus</taxon>
    </lineage>
</organism>
<proteinExistence type="predicted"/>
<gene>
    <name evidence="1" type="ORF">MJA45_14280</name>
</gene>
<dbReference type="Gene3D" id="1.20.1250.30">
    <property type="match status" value="1"/>
</dbReference>
<keyword evidence="2" id="KW-1185">Reference proteome</keyword>
<sequence>MHKSKGWEPTPPRLLPILDPSAHWPVDHYLEWNDDFINQVVVSWMEREDELLSQLSACYLNPVLTLKWTEVDDETSPAALEKVKHPEWHFQTEVLVPNPRYGYYTGGIFVWEKDQRVDVRERSPFIKEFSRLSPKSYLFYVDKSPLEG</sequence>
<dbReference type="AlphaFoldDB" id="A0AA96L988"/>
<name>A0AA96L988_9BACL</name>
<protein>
    <submittedName>
        <fullName evidence="1">Uncharacterized protein</fullName>
    </submittedName>
</protein>
<evidence type="ECO:0000313" key="2">
    <source>
        <dbReference type="Proteomes" id="UP001305702"/>
    </source>
</evidence>
<dbReference type="Proteomes" id="UP001305702">
    <property type="component" value="Chromosome"/>
</dbReference>
<reference evidence="1 2" key="1">
    <citation type="submission" date="2022-02" db="EMBL/GenBank/DDBJ databases">
        <title>Paenibacillus sp. MBLB1776 Whole Genome Shotgun Sequencing.</title>
        <authorList>
            <person name="Hwang C.Y."/>
            <person name="Cho E.-S."/>
            <person name="Seo M.-J."/>
        </authorList>
    </citation>
    <scope>NUCLEOTIDE SEQUENCE [LARGE SCALE GENOMIC DNA]</scope>
    <source>
        <strain evidence="1 2">MBLB1776</strain>
    </source>
</reference>
<dbReference type="KEGG" id="paun:MJA45_14280"/>
<accession>A0AA96L988</accession>